<feature type="compositionally biased region" description="Basic and acidic residues" evidence="7">
    <location>
        <begin position="564"/>
        <end position="576"/>
    </location>
</feature>
<feature type="compositionally biased region" description="Low complexity" evidence="7">
    <location>
        <begin position="745"/>
        <end position="769"/>
    </location>
</feature>
<keyword evidence="5" id="KW-0804">Transcription</keyword>
<keyword evidence="2" id="KW-0677">Repeat</keyword>
<dbReference type="Pfam" id="PF09750">
    <property type="entry name" value="DRY_EERY"/>
    <property type="match status" value="1"/>
</dbReference>
<feature type="compositionally biased region" description="Acidic residues" evidence="7">
    <location>
        <begin position="643"/>
        <end position="652"/>
    </location>
</feature>
<feature type="domain" description="SURP motif" evidence="9">
    <location>
        <begin position="211"/>
        <end position="253"/>
    </location>
</feature>
<dbReference type="PANTHER" id="PTHR13161:SF15">
    <property type="entry name" value="SPLICING FACTOR, SUPPRESSOR OF WHITE-APRICOT HOMOLOG"/>
    <property type="match status" value="1"/>
</dbReference>
<reference evidence="10 11" key="1">
    <citation type="submission" date="2023-11" db="EMBL/GenBank/DDBJ databases">
        <title>Halocaridina rubra genome assembly.</title>
        <authorList>
            <person name="Smith C."/>
        </authorList>
    </citation>
    <scope>NUCLEOTIDE SEQUENCE [LARGE SCALE GENOMIC DNA]</scope>
    <source>
        <strain evidence="10">EP-1</strain>
        <tissue evidence="10">Whole</tissue>
    </source>
</reference>
<evidence type="ECO:0000256" key="2">
    <source>
        <dbReference type="ARBA" id="ARBA00022737"/>
    </source>
</evidence>
<feature type="compositionally biased region" description="Gly residues" evidence="7">
    <location>
        <begin position="524"/>
        <end position="535"/>
    </location>
</feature>
<feature type="compositionally biased region" description="Basic and acidic residues" evidence="7">
    <location>
        <begin position="266"/>
        <end position="281"/>
    </location>
</feature>
<feature type="transmembrane region" description="Helical" evidence="8">
    <location>
        <begin position="836"/>
        <end position="858"/>
    </location>
</feature>
<dbReference type="GO" id="GO:0003723">
    <property type="term" value="F:RNA binding"/>
    <property type="evidence" value="ECO:0007669"/>
    <property type="project" value="UniProtKB-KW"/>
</dbReference>
<organism evidence="10 11">
    <name type="scientific">Halocaridina rubra</name>
    <name type="common">Hawaiian red shrimp</name>
    <dbReference type="NCBI Taxonomy" id="373956"/>
    <lineage>
        <taxon>Eukaryota</taxon>
        <taxon>Metazoa</taxon>
        <taxon>Ecdysozoa</taxon>
        <taxon>Arthropoda</taxon>
        <taxon>Crustacea</taxon>
        <taxon>Multicrustacea</taxon>
        <taxon>Malacostraca</taxon>
        <taxon>Eumalacostraca</taxon>
        <taxon>Eucarida</taxon>
        <taxon>Decapoda</taxon>
        <taxon>Pleocyemata</taxon>
        <taxon>Caridea</taxon>
        <taxon>Atyoidea</taxon>
        <taxon>Atyidae</taxon>
        <taxon>Halocaridina</taxon>
    </lineage>
</organism>
<evidence type="ECO:0000259" key="9">
    <source>
        <dbReference type="PROSITE" id="PS50128"/>
    </source>
</evidence>
<name>A0AAN9A7N1_HALRR</name>
<dbReference type="InterPro" id="IPR040397">
    <property type="entry name" value="SWAP"/>
</dbReference>
<dbReference type="EMBL" id="JAXCGZ010008404">
    <property type="protein sequence ID" value="KAK7077678.1"/>
    <property type="molecule type" value="Genomic_DNA"/>
</dbReference>
<feature type="compositionally biased region" description="Pro residues" evidence="7">
    <location>
        <begin position="776"/>
        <end position="800"/>
    </location>
</feature>
<accession>A0AAN9A7N1</accession>
<dbReference type="AlphaFoldDB" id="A0AAN9A7N1"/>
<feature type="region of interest" description="Disordered" evidence="7">
    <location>
        <begin position="263"/>
        <end position="308"/>
    </location>
</feature>
<keyword evidence="8" id="KW-0812">Transmembrane</keyword>
<sequence>MASELGRTLLDGGGSVQDSTLTHEELLVFGYSCKLFRDDEKALYLDKGKHLIPWMGDNGLMVDRFDVRGALYDLSEAESGGGADRWEGLTEEEKAEEDRCDYERYLALYHDEYQYHAYQEEEAKRLMAELGSDNYVYSQVGFSYDQSHEVGQTANVVGGQDVEQPPEGSQENLPEDTGYFPERDEDTFVPPPELNVPSGMVVPETVKQNKIILKTSKFIATQGGQMEILIKTKQAGNPMFSFLQFDHPLNSFYKHTISMIKSGRYRPPEEGGSETERKDSDGTDGQYLHPSLSAGIKPDLTPGTPSSVHKLSADCAYSKLIHKIKEKQKNTSVEGIDSPGSPSIPVITSTPVATVSITPATSSTPASGADASTGSSSNRKKKKNETSHRSPEIKGLVDYPSFNRTADNQSDDEREDGDDHSPDDDEEDSCSSSNSEYVQGNDYKNIKWPPPDVQMVIDKMASYIIKNGEAFESMVRSRDDPRFSFLKTEHEYHPYYRCKMRLYNEVYGDIFRENFEEKNSSSGLEGGNKVVGGGKTPLSSSSSNIKKDKRAGSKQPSTISFSIKSRDQEVSLDRHSTFPVESSSTEDEDMDEEEREKRRIEKEERRRKRKLKEKEDRERREKEERDRKEKLEKEKLVEKAEESTEASDDNADAYDIFKYAQEMDGEAEEPVAPERYSNGDVKKLQADQTELKENSLTGQPKRKQQERRKKAAMFLSRLKKGSEEDAQPVYGPQLPPEIAAQLLNSDSQSPRSSSRSSRHTSSQSRSRSSSPKDDIPMPPVYSPAPPPPPPPIHSPAPPPNVEQEWVVNAAELPTVDAASGEMEEESSKGVKQDSSVVSGMAPFTLIIFVLFSLTYGVFL</sequence>
<feature type="domain" description="SURP motif" evidence="9">
    <location>
        <begin position="456"/>
        <end position="496"/>
    </location>
</feature>
<keyword evidence="6" id="KW-0508">mRNA splicing</keyword>
<dbReference type="Pfam" id="PF01805">
    <property type="entry name" value="Surp"/>
    <property type="match status" value="2"/>
</dbReference>
<dbReference type="PANTHER" id="PTHR13161">
    <property type="entry name" value="SPLICING FACTOR SUPPRESSOR OF WHITE APRICOT"/>
    <property type="match status" value="1"/>
</dbReference>
<feature type="compositionally biased region" description="Acidic residues" evidence="7">
    <location>
        <begin position="409"/>
        <end position="429"/>
    </location>
</feature>
<dbReference type="InterPro" id="IPR035967">
    <property type="entry name" value="SWAP/Surp_sf"/>
</dbReference>
<feature type="compositionally biased region" description="Low complexity" evidence="7">
    <location>
        <begin position="352"/>
        <end position="377"/>
    </location>
</feature>
<dbReference type="SUPFAM" id="SSF109905">
    <property type="entry name" value="Surp module (SWAP domain)"/>
    <property type="match status" value="2"/>
</dbReference>
<keyword evidence="3" id="KW-0694">RNA-binding</keyword>
<evidence type="ECO:0000313" key="11">
    <source>
        <dbReference type="Proteomes" id="UP001381693"/>
    </source>
</evidence>
<feature type="compositionally biased region" description="Basic and acidic residues" evidence="7">
    <location>
        <begin position="680"/>
        <end position="693"/>
    </location>
</feature>
<dbReference type="SMART" id="SM00648">
    <property type="entry name" value="SWAP"/>
    <property type="match status" value="2"/>
</dbReference>
<gene>
    <name evidence="10" type="ORF">SK128_002968</name>
</gene>
<keyword evidence="8" id="KW-1133">Transmembrane helix</keyword>
<keyword evidence="1" id="KW-0507">mRNA processing</keyword>
<dbReference type="Proteomes" id="UP001381693">
    <property type="component" value="Unassembled WGS sequence"/>
</dbReference>
<proteinExistence type="predicted"/>
<dbReference type="PROSITE" id="PS50128">
    <property type="entry name" value="SURP"/>
    <property type="match status" value="2"/>
</dbReference>
<feature type="compositionally biased region" description="Basic and acidic residues" evidence="7">
    <location>
        <begin position="595"/>
        <end position="604"/>
    </location>
</feature>
<feature type="region of interest" description="Disordered" evidence="7">
    <location>
        <begin position="518"/>
        <end position="834"/>
    </location>
</feature>
<feature type="compositionally biased region" description="Acidic residues" evidence="7">
    <location>
        <begin position="584"/>
        <end position="594"/>
    </location>
</feature>
<evidence type="ECO:0000256" key="6">
    <source>
        <dbReference type="ARBA" id="ARBA00023187"/>
    </source>
</evidence>
<dbReference type="SMART" id="SM01141">
    <property type="entry name" value="DRY_EERY"/>
    <property type="match status" value="1"/>
</dbReference>
<evidence type="ECO:0000256" key="1">
    <source>
        <dbReference type="ARBA" id="ARBA00022664"/>
    </source>
</evidence>
<feature type="compositionally biased region" description="Basic and acidic residues" evidence="7">
    <location>
        <begin position="612"/>
        <end position="642"/>
    </location>
</feature>
<dbReference type="InterPro" id="IPR000061">
    <property type="entry name" value="Surp"/>
</dbReference>
<feature type="compositionally biased region" description="Polar residues" evidence="7">
    <location>
        <begin position="554"/>
        <end position="563"/>
    </location>
</feature>
<evidence type="ECO:0000256" key="8">
    <source>
        <dbReference type="SAM" id="Phobius"/>
    </source>
</evidence>
<keyword evidence="4" id="KW-0805">Transcription regulation</keyword>
<dbReference type="InterPro" id="IPR019147">
    <property type="entry name" value="SWAP_N_domain"/>
</dbReference>
<dbReference type="GO" id="GO:0000395">
    <property type="term" value="P:mRNA 5'-splice site recognition"/>
    <property type="evidence" value="ECO:0007669"/>
    <property type="project" value="TreeGrafter"/>
</dbReference>
<comment type="caution">
    <text evidence="10">The sequence shown here is derived from an EMBL/GenBank/DDBJ whole genome shotgun (WGS) entry which is preliminary data.</text>
</comment>
<protein>
    <recommendedName>
        <fullName evidence="9">SURP motif domain-containing protein</fullName>
    </recommendedName>
</protein>
<evidence type="ECO:0000256" key="7">
    <source>
        <dbReference type="SAM" id="MobiDB-lite"/>
    </source>
</evidence>
<feature type="compositionally biased region" description="Basic residues" evidence="7">
    <location>
        <begin position="700"/>
        <end position="711"/>
    </location>
</feature>
<evidence type="ECO:0000313" key="10">
    <source>
        <dbReference type="EMBL" id="KAK7077678.1"/>
    </source>
</evidence>
<dbReference type="Gene3D" id="1.10.10.790">
    <property type="entry name" value="Surp module"/>
    <property type="match status" value="2"/>
</dbReference>
<keyword evidence="8" id="KW-0472">Membrane</keyword>
<evidence type="ECO:0000256" key="5">
    <source>
        <dbReference type="ARBA" id="ARBA00023163"/>
    </source>
</evidence>
<evidence type="ECO:0000256" key="4">
    <source>
        <dbReference type="ARBA" id="ARBA00023015"/>
    </source>
</evidence>
<keyword evidence="11" id="KW-1185">Reference proteome</keyword>
<evidence type="ECO:0000256" key="3">
    <source>
        <dbReference type="ARBA" id="ARBA00022884"/>
    </source>
</evidence>
<feature type="region of interest" description="Disordered" evidence="7">
    <location>
        <begin position="326"/>
        <end position="448"/>
    </location>
</feature>